<name>A0A0F3GIE0_9BACT</name>
<sequence length="239" mass="25745">MPVQEFGNRVQLADDLVGLDDDAEVPEVVDLPEDDLLGQPELGNPVHEHATWTVQRLKHNHLDTGLCQVRGTGQSCRSGTDDCGLLAVCGDFVMPFPAVCLGSVANKSLQVADCDGLELLAHHAVGLTLEFLRAHPSADRRKQVGLRDQAVGATVIPPRYKVYKPPDVDPHGTPTGTSRLGALHTPVGLLQGQCLVVADGDLIEILGPDVRILVLRGRPGRFDRVDVSWVFICHIPSVS</sequence>
<dbReference type="Proteomes" id="UP000033423">
    <property type="component" value="Unassembled WGS sequence"/>
</dbReference>
<proteinExistence type="predicted"/>
<evidence type="ECO:0000313" key="2">
    <source>
        <dbReference type="Proteomes" id="UP000033423"/>
    </source>
</evidence>
<comment type="caution">
    <text evidence="1">The sequence shown here is derived from an EMBL/GenBank/DDBJ whole genome shotgun (WGS) entry which is preliminary data.</text>
</comment>
<evidence type="ECO:0000313" key="1">
    <source>
        <dbReference type="EMBL" id="KJU81724.1"/>
    </source>
</evidence>
<keyword evidence="2" id="KW-1185">Reference proteome</keyword>
<organism evidence="1 2">
    <name type="scientific">Candidatus Magnetobacterium bavaricum</name>
    <dbReference type="NCBI Taxonomy" id="29290"/>
    <lineage>
        <taxon>Bacteria</taxon>
        <taxon>Pseudomonadati</taxon>
        <taxon>Nitrospirota</taxon>
        <taxon>Thermodesulfovibrionia</taxon>
        <taxon>Thermodesulfovibrionales</taxon>
        <taxon>Candidatus Magnetobacteriaceae</taxon>
        <taxon>Candidatus Magnetobacterium</taxon>
    </lineage>
</organism>
<accession>A0A0F3GIE0</accession>
<gene>
    <name evidence="1" type="ORF">MBAV_006090</name>
</gene>
<reference evidence="1 2" key="1">
    <citation type="submission" date="2015-02" db="EMBL/GenBank/DDBJ databases">
        <title>Single-cell genomics of uncultivated deep-branching MTB reveals a conserved set of magnetosome genes.</title>
        <authorList>
            <person name="Kolinko S."/>
            <person name="Richter M."/>
            <person name="Glockner F.O."/>
            <person name="Brachmann A."/>
            <person name="Schuler D."/>
        </authorList>
    </citation>
    <scope>NUCLEOTIDE SEQUENCE [LARGE SCALE GENOMIC DNA]</scope>
    <source>
        <strain evidence="1">TM-1</strain>
    </source>
</reference>
<dbReference type="AlphaFoldDB" id="A0A0F3GIE0"/>
<protein>
    <submittedName>
        <fullName evidence="1">Uncharacterized protein</fullName>
    </submittedName>
</protein>
<dbReference type="EMBL" id="LACI01002586">
    <property type="protein sequence ID" value="KJU81724.1"/>
    <property type="molecule type" value="Genomic_DNA"/>
</dbReference>